<dbReference type="EMBL" id="QGNW01000402">
    <property type="protein sequence ID" value="RVW72993.1"/>
    <property type="molecule type" value="Genomic_DNA"/>
</dbReference>
<feature type="region of interest" description="Disordered" evidence="1">
    <location>
        <begin position="279"/>
        <end position="313"/>
    </location>
</feature>
<protein>
    <recommendedName>
        <fullName evidence="4">Retrotransposon gag domain-containing protein</fullName>
    </recommendedName>
</protein>
<sequence>MSFWGIRMELLRIAVRAPCHQGEGSYTLYTQMVPLAMRGIAHSTREEFNPTDIPPSPDISHPEFRPLTFTFSGYFTSANLEMKKHQFNFELVSVVINFVDYSPFEGHNQGTPAGHESNGTTVRDHWEDTNQLRHQLGTNQMGPLPGKDVFLNEATPQTMCGGDFMSKNPEEAMNFLSYVVEVSRGWDEPNRGEVGKMNYDKRVEELELKKMHEAQAVAETLVQVKPCSICQSYEHLVEECPTILVAKEMFGEQANVTGQFKPNSNASYGNTYNSSWKNHPNFSWKPRAPQYQQPAQPSQPSQPSPPSQQASSLEQAIVNLSKCKRRVDFLLNLTKTPRVSTKWKLMRRIFIEKEEEETKKREEMKGKKKDISEGKETEIQQ</sequence>
<dbReference type="Proteomes" id="UP000288805">
    <property type="component" value="Unassembled WGS sequence"/>
</dbReference>
<accession>A0A438GL98</accession>
<feature type="region of interest" description="Disordered" evidence="1">
    <location>
        <begin position="351"/>
        <end position="381"/>
    </location>
</feature>
<comment type="caution">
    <text evidence="2">The sequence shown here is derived from an EMBL/GenBank/DDBJ whole genome shotgun (WGS) entry which is preliminary data.</text>
</comment>
<feature type="compositionally biased region" description="Low complexity" evidence="1">
    <location>
        <begin position="286"/>
        <end position="299"/>
    </location>
</feature>
<reference evidence="2 3" key="1">
    <citation type="journal article" date="2018" name="PLoS Genet.">
        <title>Population sequencing reveals clonal diversity and ancestral inbreeding in the grapevine cultivar Chardonnay.</title>
        <authorList>
            <person name="Roach M.J."/>
            <person name="Johnson D.L."/>
            <person name="Bohlmann J."/>
            <person name="van Vuuren H.J."/>
            <person name="Jones S.J."/>
            <person name="Pretorius I.S."/>
            <person name="Schmidt S.A."/>
            <person name="Borneman A.R."/>
        </authorList>
    </citation>
    <scope>NUCLEOTIDE SEQUENCE [LARGE SCALE GENOMIC DNA]</scope>
    <source>
        <strain evidence="3">cv. Chardonnay</strain>
        <tissue evidence="2">Leaf</tissue>
    </source>
</reference>
<dbReference type="AlphaFoldDB" id="A0A438GL98"/>
<organism evidence="2 3">
    <name type="scientific">Vitis vinifera</name>
    <name type="common">Grape</name>
    <dbReference type="NCBI Taxonomy" id="29760"/>
    <lineage>
        <taxon>Eukaryota</taxon>
        <taxon>Viridiplantae</taxon>
        <taxon>Streptophyta</taxon>
        <taxon>Embryophyta</taxon>
        <taxon>Tracheophyta</taxon>
        <taxon>Spermatophyta</taxon>
        <taxon>Magnoliopsida</taxon>
        <taxon>eudicotyledons</taxon>
        <taxon>Gunneridae</taxon>
        <taxon>Pentapetalae</taxon>
        <taxon>rosids</taxon>
        <taxon>Vitales</taxon>
        <taxon>Vitaceae</taxon>
        <taxon>Viteae</taxon>
        <taxon>Vitis</taxon>
    </lineage>
</organism>
<name>A0A438GL98_VITVI</name>
<gene>
    <name evidence="2" type="ORF">CK203_057460</name>
</gene>
<evidence type="ECO:0000313" key="2">
    <source>
        <dbReference type="EMBL" id="RVW72993.1"/>
    </source>
</evidence>
<evidence type="ECO:0000313" key="3">
    <source>
        <dbReference type="Proteomes" id="UP000288805"/>
    </source>
</evidence>
<proteinExistence type="predicted"/>
<evidence type="ECO:0000256" key="1">
    <source>
        <dbReference type="SAM" id="MobiDB-lite"/>
    </source>
</evidence>
<evidence type="ECO:0008006" key="4">
    <source>
        <dbReference type="Google" id="ProtNLM"/>
    </source>
</evidence>